<feature type="transmembrane region" description="Helical" evidence="2">
    <location>
        <begin position="157"/>
        <end position="178"/>
    </location>
</feature>
<evidence type="ECO:0000313" key="4">
    <source>
        <dbReference type="EMBL" id="MFC5152121.1"/>
    </source>
</evidence>
<keyword evidence="3" id="KW-0732">Signal</keyword>
<evidence type="ECO:0000256" key="3">
    <source>
        <dbReference type="SAM" id="SignalP"/>
    </source>
</evidence>
<comment type="caution">
    <text evidence="4">The sequence shown here is derived from an EMBL/GenBank/DDBJ whole genome shotgun (WGS) entry which is preliminary data.</text>
</comment>
<organism evidence="4 5">
    <name type="scientific">Streptomyces amakusaensis</name>
    <dbReference type="NCBI Taxonomy" id="67271"/>
    <lineage>
        <taxon>Bacteria</taxon>
        <taxon>Bacillati</taxon>
        <taxon>Actinomycetota</taxon>
        <taxon>Actinomycetes</taxon>
        <taxon>Kitasatosporales</taxon>
        <taxon>Streptomycetaceae</taxon>
        <taxon>Streptomyces</taxon>
    </lineage>
</organism>
<gene>
    <name evidence="4" type="ORF">ACFPRH_10280</name>
</gene>
<evidence type="ECO:0000256" key="1">
    <source>
        <dbReference type="SAM" id="MobiDB-lite"/>
    </source>
</evidence>
<name>A0ABW0AGT5_9ACTN</name>
<feature type="chain" id="PRO_5045338186" description="Lipoprotein" evidence="3">
    <location>
        <begin position="21"/>
        <end position="188"/>
    </location>
</feature>
<keyword evidence="2" id="KW-1133">Transmembrane helix</keyword>
<protein>
    <recommendedName>
        <fullName evidence="6">Lipoprotein</fullName>
    </recommendedName>
</protein>
<dbReference type="RefSeq" id="WP_344477732.1">
    <property type="nucleotide sequence ID" value="NZ_BAAASB010000008.1"/>
</dbReference>
<dbReference type="EMBL" id="JBHSKP010000005">
    <property type="protein sequence ID" value="MFC5152121.1"/>
    <property type="molecule type" value="Genomic_DNA"/>
</dbReference>
<evidence type="ECO:0000313" key="5">
    <source>
        <dbReference type="Proteomes" id="UP001596160"/>
    </source>
</evidence>
<keyword evidence="2" id="KW-0472">Membrane</keyword>
<keyword evidence="5" id="KW-1185">Reference proteome</keyword>
<feature type="region of interest" description="Disordered" evidence="1">
    <location>
        <begin position="128"/>
        <end position="147"/>
    </location>
</feature>
<feature type="signal peptide" evidence="3">
    <location>
        <begin position="1"/>
        <end position="20"/>
    </location>
</feature>
<reference evidence="5" key="1">
    <citation type="journal article" date="2019" name="Int. J. Syst. Evol. Microbiol.">
        <title>The Global Catalogue of Microorganisms (GCM) 10K type strain sequencing project: providing services to taxonomists for standard genome sequencing and annotation.</title>
        <authorList>
            <consortium name="The Broad Institute Genomics Platform"/>
            <consortium name="The Broad Institute Genome Sequencing Center for Infectious Disease"/>
            <person name="Wu L."/>
            <person name="Ma J."/>
        </authorList>
    </citation>
    <scope>NUCLEOTIDE SEQUENCE [LARGE SCALE GENOMIC DNA]</scope>
    <source>
        <strain evidence="5">PCU 266</strain>
    </source>
</reference>
<sequence>MRAICAASAAVLGAATLALAAPAATAADGKASPLFTVSPSTVTPGGRVFLSASGCETTATASSGVFEAVTIQPGTSSVVTVAAGARPGTQHSVQFTCGSRRGSFNLTIAGGSSTPTVSSTVSVGSASTVRATPGSSAPATPQGVRGGLGGSVGETDIWDIVIGAALVLAASGGAVLAVRRRPADDHRH</sequence>
<proteinExistence type="predicted"/>
<evidence type="ECO:0000256" key="2">
    <source>
        <dbReference type="SAM" id="Phobius"/>
    </source>
</evidence>
<evidence type="ECO:0008006" key="6">
    <source>
        <dbReference type="Google" id="ProtNLM"/>
    </source>
</evidence>
<keyword evidence="2" id="KW-0812">Transmembrane</keyword>
<accession>A0ABW0AGT5</accession>
<dbReference type="Proteomes" id="UP001596160">
    <property type="component" value="Unassembled WGS sequence"/>
</dbReference>